<proteinExistence type="inferred from homology"/>
<name>A0A9D2PKA4_9FIRM</name>
<dbReference type="GO" id="GO:0016491">
    <property type="term" value="F:oxidoreductase activity"/>
    <property type="evidence" value="ECO:0007669"/>
    <property type="project" value="UniProtKB-KW"/>
</dbReference>
<protein>
    <submittedName>
        <fullName evidence="7">Nitroreductase family protein</fullName>
    </submittedName>
</protein>
<accession>A0A9D2PKA4</accession>
<keyword evidence="4" id="KW-0288">FMN</keyword>
<evidence type="ECO:0000313" key="7">
    <source>
        <dbReference type="EMBL" id="HJC62086.1"/>
    </source>
</evidence>
<dbReference type="InterPro" id="IPR000415">
    <property type="entry name" value="Nitroreductase-like"/>
</dbReference>
<dbReference type="PANTHER" id="PTHR43673:SF2">
    <property type="entry name" value="NITROREDUCTASE"/>
    <property type="match status" value="1"/>
</dbReference>
<reference evidence="7" key="2">
    <citation type="submission" date="2021-04" db="EMBL/GenBank/DDBJ databases">
        <authorList>
            <person name="Gilroy R."/>
        </authorList>
    </citation>
    <scope>NUCLEOTIDE SEQUENCE</scope>
    <source>
        <strain evidence="7">ChiBcec2-3848</strain>
    </source>
</reference>
<comment type="similarity">
    <text evidence="2">Belongs to the nitroreductase family.</text>
</comment>
<keyword evidence="3" id="KW-0285">Flavoprotein</keyword>
<dbReference type="InterPro" id="IPR029479">
    <property type="entry name" value="Nitroreductase"/>
</dbReference>
<gene>
    <name evidence="7" type="ORF">H9753_00515</name>
</gene>
<evidence type="ECO:0000259" key="6">
    <source>
        <dbReference type="Pfam" id="PF00881"/>
    </source>
</evidence>
<dbReference type="Gene3D" id="3.40.109.10">
    <property type="entry name" value="NADH Oxidase"/>
    <property type="match status" value="1"/>
</dbReference>
<dbReference type="AlphaFoldDB" id="A0A9D2PKA4"/>
<dbReference type="SUPFAM" id="SSF55469">
    <property type="entry name" value="FMN-dependent nitroreductase-like"/>
    <property type="match status" value="1"/>
</dbReference>
<dbReference type="EMBL" id="DWVZ01000007">
    <property type="protein sequence ID" value="HJC62086.1"/>
    <property type="molecule type" value="Genomic_DNA"/>
</dbReference>
<evidence type="ECO:0000256" key="1">
    <source>
        <dbReference type="ARBA" id="ARBA00001917"/>
    </source>
</evidence>
<evidence type="ECO:0000256" key="3">
    <source>
        <dbReference type="ARBA" id="ARBA00022630"/>
    </source>
</evidence>
<reference evidence="7" key="1">
    <citation type="journal article" date="2021" name="PeerJ">
        <title>Extensive microbial diversity within the chicken gut microbiome revealed by metagenomics and culture.</title>
        <authorList>
            <person name="Gilroy R."/>
            <person name="Ravi A."/>
            <person name="Getino M."/>
            <person name="Pursley I."/>
            <person name="Horton D.L."/>
            <person name="Alikhan N.F."/>
            <person name="Baker D."/>
            <person name="Gharbi K."/>
            <person name="Hall N."/>
            <person name="Watson M."/>
            <person name="Adriaenssens E.M."/>
            <person name="Foster-Nyarko E."/>
            <person name="Jarju S."/>
            <person name="Secka A."/>
            <person name="Antonio M."/>
            <person name="Oren A."/>
            <person name="Chaudhuri R.R."/>
            <person name="La Ragione R."/>
            <person name="Hildebrand F."/>
            <person name="Pallen M.J."/>
        </authorList>
    </citation>
    <scope>NUCLEOTIDE SEQUENCE</scope>
    <source>
        <strain evidence="7">ChiBcec2-3848</strain>
    </source>
</reference>
<feature type="domain" description="Nitroreductase" evidence="6">
    <location>
        <begin position="8"/>
        <end position="63"/>
    </location>
</feature>
<sequence length="172" mass="19303">MDFINIAKKRHSVRSYTSQKVEPEKLEQILEAAHVAPTAANLQPVHLIAVQSEEGLAKISKAAGIYNAPLAIIVCADHEKAWVRPFDQKQTGDIDASILTDHMMLQATELGLGTVWVCYFKPDVLREEFQLPDNLEPVNILVIGYSADKLADTERFDTQRIPMDELVSYEKL</sequence>
<evidence type="ECO:0000256" key="2">
    <source>
        <dbReference type="ARBA" id="ARBA00007118"/>
    </source>
</evidence>
<comment type="cofactor">
    <cofactor evidence="1">
        <name>FMN</name>
        <dbReference type="ChEBI" id="CHEBI:58210"/>
    </cofactor>
</comment>
<organism evidence="7 8">
    <name type="scientific">Candidatus Blautia merdavium</name>
    <dbReference type="NCBI Taxonomy" id="2838494"/>
    <lineage>
        <taxon>Bacteria</taxon>
        <taxon>Bacillati</taxon>
        <taxon>Bacillota</taxon>
        <taxon>Clostridia</taxon>
        <taxon>Lachnospirales</taxon>
        <taxon>Lachnospiraceae</taxon>
        <taxon>Blautia</taxon>
    </lineage>
</organism>
<evidence type="ECO:0000313" key="8">
    <source>
        <dbReference type="Proteomes" id="UP000823886"/>
    </source>
</evidence>
<dbReference type="CDD" id="cd20609">
    <property type="entry name" value="nitroreductase"/>
    <property type="match status" value="1"/>
</dbReference>
<dbReference type="Proteomes" id="UP000823886">
    <property type="component" value="Unassembled WGS sequence"/>
</dbReference>
<dbReference type="Pfam" id="PF00881">
    <property type="entry name" value="Nitroreductase"/>
    <property type="match status" value="1"/>
</dbReference>
<dbReference type="PANTHER" id="PTHR43673">
    <property type="entry name" value="NAD(P)H NITROREDUCTASE YDGI-RELATED"/>
    <property type="match status" value="1"/>
</dbReference>
<evidence type="ECO:0000256" key="4">
    <source>
        <dbReference type="ARBA" id="ARBA00022643"/>
    </source>
</evidence>
<comment type="caution">
    <text evidence="7">The sequence shown here is derived from an EMBL/GenBank/DDBJ whole genome shotgun (WGS) entry which is preliminary data.</text>
</comment>
<evidence type="ECO:0000256" key="5">
    <source>
        <dbReference type="ARBA" id="ARBA00023002"/>
    </source>
</evidence>
<keyword evidence="5" id="KW-0560">Oxidoreductase</keyword>